<dbReference type="EMBL" id="CACVAQ010000319">
    <property type="protein sequence ID" value="CAA6822748.1"/>
    <property type="molecule type" value="Genomic_DNA"/>
</dbReference>
<gene>
    <name evidence="10" type="ORF">HELGO_WM46846</name>
</gene>
<dbReference type="CDD" id="cd11572">
    <property type="entry name" value="RlmI_M_like"/>
    <property type="match status" value="1"/>
</dbReference>
<dbReference type="GO" id="GO:0003723">
    <property type="term" value="F:RNA binding"/>
    <property type="evidence" value="ECO:0007669"/>
    <property type="project" value="UniProtKB-KW"/>
</dbReference>
<evidence type="ECO:0000256" key="8">
    <source>
        <dbReference type="ARBA" id="ARBA00038091"/>
    </source>
</evidence>
<keyword evidence="5 10" id="KW-0808">Transferase</keyword>
<protein>
    <submittedName>
        <fullName evidence="10">LSU m5C1962 methyltransferase RlmI</fullName>
    </submittedName>
</protein>
<dbReference type="GO" id="GO:0032259">
    <property type="term" value="P:methylation"/>
    <property type="evidence" value="ECO:0007669"/>
    <property type="project" value="UniProtKB-KW"/>
</dbReference>
<dbReference type="InterPro" id="IPR002478">
    <property type="entry name" value="PUA"/>
</dbReference>
<evidence type="ECO:0000256" key="1">
    <source>
        <dbReference type="ARBA" id="ARBA00004496"/>
    </source>
</evidence>
<dbReference type="GO" id="GO:0006364">
    <property type="term" value="P:rRNA processing"/>
    <property type="evidence" value="ECO:0007669"/>
    <property type="project" value="UniProtKB-KW"/>
</dbReference>
<dbReference type="SUPFAM" id="SSF88697">
    <property type="entry name" value="PUA domain-like"/>
    <property type="match status" value="1"/>
</dbReference>
<dbReference type="PANTHER" id="PTHR42873:SF1">
    <property type="entry name" value="S-ADENOSYLMETHIONINE-DEPENDENT METHYLTRANSFERASE DOMAIN-CONTAINING PROTEIN"/>
    <property type="match status" value="1"/>
</dbReference>
<evidence type="ECO:0000256" key="4">
    <source>
        <dbReference type="ARBA" id="ARBA00022603"/>
    </source>
</evidence>
<sequence length="403" mass="44627">MTTFLTPKIDRLAIKLKPATERMVKKGHPWVFDGGITKQSAAGKAGDLAIIYDNKKNKFLACGLYDPDSPIRIKVLQVHQSATINADWFRDKIKTAYEKRAPLLATETNSYRLIYGENDGLPSLIADVYKNNIVVKLYSAIWFPYLNDILPTLLEVSQCTTMVLRMSRLLQQNPNNLGLKDGQVLYGTLEEEVVVFKEHGIAFSANVIHGHKTGYFLDHRHNRLKVGNLSKGKTVLDVFAYAGGFSVHALAKGATEVASIDISAKALLMAEQNAALNPHDGKHITLAVDAFKGLEDLIRQGKKYDIVVIDPPSFAKKEAEVEGAKNSYKRLAALGLQLVPKGGLLVLASCTARIKAVDFFDTVESAIKASGRRFQIQEKTYHDTDHPISFPEGAYLKCGYYLM</sequence>
<evidence type="ECO:0000256" key="7">
    <source>
        <dbReference type="ARBA" id="ARBA00022884"/>
    </source>
</evidence>
<dbReference type="SUPFAM" id="SSF53335">
    <property type="entry name" value="S-adenosyl-L-methionine-dependent methyltransferases"/>
    <property type="match status" value="1"/>
</dbReference>
<name>A0A6S6U3H3_9BACT</name>
<dbReference type="CDD" id="cd21153">
    <property type="entry name" value="PUA_RlmI"/>
    <property type="match status" value="1"/>
</dbReference>
<dbReference type="Gene3D" id="3.30.750.80">
    <property type="entry name" value="RNA methyltransferase domain (HRMD) like"/>
    <property type="match status" value="1"/>
</dbReference>
<evidence type="ECO:0000256" key="2">
    <source>
        <dbReference type="ARBA" id="ARBA00022490"/>
    </source>
</evidence>
<dbReference type="Gene3D" id="2.30.130.10">
    <property type="entry name" value="PUA domain"/>
    <property type="match status" value="1"/>
</dbReference>
<keyword evidence="6" id="KW-0949">S-adenosyl-L-methionine</keyword>
<dbReference type="Pfam" id="PF17785">
    <property type="entry name" value="PUA_3"/>
    <property type="match status" value="1"/>
</dbReference>
<dbReference type="GO" id="GO:0005737">
    <property type="term" value="C:cytoplasm"/>
    <property type="evidence" value="ECO:0007669"/>
    <property type="project" value="UniProtKB-SubCell"/>
</dbReference>
<keyword evidence="2" id="KW-0963">Cytoplasm</keyword>
<evidence type="ECO:0000256" key="3">
    <source>
        <dbReference type="ARBA" id="ARBA00022552"/>
    </source>
</evidence>
<feature type="domain" description="PUA" evidence="9">
    <location>
        <begin position="12"/>
        <end position="98"/>
    </location>
</feature>
<keyword evidence="7" id="KW-0694">RNA-binding</keyword>
<dbReference type="InterPro" id="IPR015947">
    <property type="entry name" value="PUA-like_sf"/>
</dbReference>
<dbReference type="AlphaFoldDB" id="A0A6S6U3H3"/>
<evidence type="ECO:0000256" key="6">
    <source>
        <dbReference type="ARBA" id="ARBA00022691"/>
    </source>
</evidence>
<comment type="subcellular location">
    <subcellularLocation>
        <location evidence="1">Cytoplasm</location>
    </subcellularLocation>
</comment>
<keyword evidence="4 10" id="KW-0489">Methyltransferase</keyword>
<dbReference type="InterPro" id="IPR041532">
    <property type="entry name" value="RlmI-like_PUA"/>
</dbReference>
<dbReference type="CDD" id="cd02440">
    <property type="entry name" value="AdoMet_MTases"/>
    <property type="match status" value="1"/>
</dbReference>
<keyword evidence="3" id="KW-0698">rRNA processing</keyword>
<dbReference type="InterPro" id="IPR036974">
    <property type="entry name" value="PUA_sf"/>
</dbReference>
<dbReference type="PANTHER" id="PTHR42873">
    <property type="entry name" value="RIBOSOMAL RNA LARGE SUBUNIT METHYLTRANSFERASE"/>
    <property type="match status" value="1"/>
</dbReference>
<dbReference type="SMART" id="SM00359">
    <property type="entry name" value="PUA"/>
    <property type="match status" value="1"/>
</dbReference>
<dbReference type="Pfam" id="PF10672">
    <property type="entry name" value="Methyltrans_SAM"/>
    <property type="match status" value="1"/>
</dbReference>
<reference evidence="10" key="1">
    <citation type="submission" date="2020-01" db="EMBL/GenBank/DDBJ databases">
        <authorList>
            <person name="Meier V. D."/>
            <person name="Meier V D."/>
        </authorList>
    </citation>
    <scope>NUCLEOTIDE SEQUENCE</scope>
    <source>
        <strain evidence="10">HLG_WM_MAG_10</strain>
    </source>
</reference>
<accession>A0A6S6U3H3</accession>
<evidence type="ECO:0000259" key="9">
    <source>
        <dbReference type="SMART" id="SM00359"/>
    </source>
</evidence>
<dbReference type="GO" id="GO:0008168">
    <property type="term" value="F:methyltransferase activity"/>
    <property type="evidence" value="ECO:0007669"/>
    <property type="project" value="UniProtKB-KW"/>
</dbReference>
<evidence type="ECO:0000313" key="10">
    <source>
        <dbReference type="EMBL" id="CAA6822748.1"/>
    </source>
</evidence>
<dbReference type="Gene3D" id="3.40.50.150">
    <property type="entry name" value="Vaccinia Virus protein VP39"/>
    <property type="match status" value="1"/>
</dbReference>
<dbReference type="InterPro" id="IPR029063">
    <property type="entry name" value="SAM-dependent_MTases_sf"/>
</dbReference>
<proteinExistence type="inferred from homology"/>
<evidence type="ECO:0000256" key="5">
    <source>
        <dbReference type="ARBA" id="ARBA00022679"/>
    </source>
</evidence>
<comment type="similarity">
    <text evidence="8">Belongs to the methyltransferase superfamily. RlmI family.</text>
</comment>
<dbReference type="InterPro" id="IPR019614">
    <property type="entry name" value="SAM-dep_methyl-trfase"/>
</dbReference>
<organism evidence="10">
    <name type="scientific">uncultured Aureispira sp</name>
    <dbReference type="NCBI Taxonomy" id="1331704"/>
    <lineage>
        <taxon>Bacteria</taxon>
        <taxon>Pseudomonadati</taxon>
        <taxon>Bacteroidota</taxon>
        <taxon>Saprospiria</taxon>
        <taxon>Saprospirales</taxon>
        <taxon>Saprospiraceae</taxon>
        <taxon>Aureispira</taxon>
        <taxon>environmental samples</taxon>
    </lineage>
</organism>